<dbReference type="InterPro" id="IPR036034">
    <property type="entry name" value="PDZ_sf"/>
</dbReference>
<dbReference type="Gene3D" id="3.30.565.10">
    <property type="entry name" value="Histidine kinase-like ATPase, C-terminal domain"/>
    <property type="match status" value="1"/>
</dbReference>
<protein>
    <recommendedName>
        <fullName evidence="2">histidine kinase</fullName>
        <ecNumber evidence="2">2.7.13.3</ecNumber>
    </recommendedName>
</protein>
<dbReference type="EC" id="2.7.13.3" evidence="2"/>
<dbReference type="PANTHER" id="PTHR24421">
    <property type="entry name" value="NITRATE/NITRITE SENSOR PROTEIN NARX-RELATED"/>
    <property type="match status" value="1"/>
</dbReference>
<dbReference type="CDD" id="cd16917">
    <property type="entry name" value="HATPase_UhpB-NarQ-NarX-like"/>
    <property type="match status" value="1"/>
</dbReference>
<evidence type="ECO:0000256" key="4">
    <source>
        <dbReference type="ARBA" id="ARBA00022777"/>
    </source>
</evidence>
<organism evidence="7 8">
    <name type="scientific">Candidatus Enterococcus testudinis</name>
    <dbReference type="NCBI Taxonomy" id="1834191"/>
    <lineage>
        <taxon>Bacteria</taxon>
        <taxon>Bacillati</taxon>
        <taxon>Bacillota</taxon>
        <taxon>Bacilli</taxon>
        <taxon>Lactobacillales</taxon>
        <taxon>Enterococcaceae</taxon>
        <taxon>Enterococcus</taxon>
    </lineage>
</organism>
<name>A0A242A786_9ENTE</name>
<feature type="transmembrane region" description="Helical" evidence="6">
    <location>
        <begin position="169"/>
        <end position="186"/>
    </location>
</feature>
<evidence type="ECO:0000256" key="6">
    <source>
        <dbReference type="SAM" id="Phobius"/>
    </source>
</evidence>
<accession>A0A242A786</accession>
<dbReference type="RefSeq" id="WP_086274422.1">
    <property type="nucleotide sequence ID" value="NZ_NGKU01000001.1"/>
</dbReference>
<evidence type="ECO:0000313" key="8">
    <source>
        <dbReference type="Proteomes" id="UP000195043"/>
    </source>
</evidence>
<gene>
    <name evidence="7" type="ORF">A5886_001550</name>
</gene>
<evidence type="ECO:0000256" key="5">
    <source>
        <dbReference type="ARBA" id="ARBA00023012"/>
    </source>
</evidence>
<feature type="transmembrane region" description="Helical" evidence="6">
    <location>
        <begin position="326"/>
        <end position="345"/>
    </location>
</feature>
<dbReference type="Proteomes" id="UP000195043">
    <property type="component" value="Unassembled WGS sequence"/>
</dbReference>
<comment type="catalytic activity">
    <reaction evidence="1">
        <text>ATP + protein L-histidine = ADP + protein N-phospho-L-histidine.</text>
        <dbReference type="EC" id="2.7.13.3"/>
    </reaction>
</comment>
<dbReference type="InterPro" id="IPR050482">
    <property type="entry name" value="Sensor_HK_TwoCompSys"/>
</dbReference>
<keyword evidence="6" id="KW-0812">Transmembrane</keyword>
<feature type="transmembrane region" description="Helical" evidence="6">
    <location>
        <begin position="232"/>
        <end position="253"/>
    </location>
</feature>
<feature type="transmembrane region" description="Helical" evidence="6">
    <location>
        <begin position="146"/>
        <end position="163"/>
    </location>
</feature>
<feature type="transmembrane region" description="Helical" evidence="6">
    <location>
        <begin position="294"/>
        <end position="314"/>
    </location>
</feature>
<sequence length="590" mass="67186">MKSRMYWSGISIGLVCLYLVFSIYCISFSMQNSYIGIRGRLQENDWLVQRIYSGGLAEAVDVRVGDKILLIDSLPAAQHQPLSNWLVAEQLEAMTIERNGRLLQVVFPMNGSLDSGFVSLFLLSLGLMLFLVIFYRRQIYTGTSELFYFCIATAAFVLLAVYPSSLGDALSRLVVIAGLSLFPIYGQSYISQGQTAANQHRLMRGLWLIALLHVLFGVSVCIFAMPNVINEYLSVGFIMVLLGIMGMQCTFFMRQKQKRRSSAVQMTKINIPLVTIVCLAPLFFFYGYPKLSTAPYAVLLLFLLLPLFCIFHYLTVQRVLKFRYRLSREMILMLLTAIISLIVFASMELVAFVPAAIVKLYIVILIYTLLPIFDELMFLANGRKQENHSFDIFLAVELERETIATFIHDQVIQDMIHLIRSTEANQAITTKEIQFHLEETIYDLRELCSDIYPLLLKEVGLAQTVKEIILQFEQRFPVSIHFAFDERLVSESAAVNIFILRSIKELINNSILHGQATEITITNYREEQNMVIEVIDNGVFDGKIETNHLHFGLHVIREKITLLAGELEMKSEPTTIRLKIPQALLKGDFP</sequence>
<keyword evidence="5" id="KW-0902">Two-component regulatory system</keyword>
<keyword evidence="8" id="KW-1185">Reference proteome</keyword>
<keyword evidence="4" id="KW-0418">Kinase</keyword>
<keyword evidence="3" id="KW-0808">Transferase</keyword>
<keyword evidence="6" id="KW-0472">Membrane</keyword>
<feature type="transmembrane region" description="Helical" evidence="6">
    <location>
        <begin position="351"/>
        <end position="373"/>
    </location>
</feature>
<feature type="transmembrane region" description="Helical" evidence="6">
    <location>
        <begin position="116"/>
        <end position="134"/>
    </location>
</feature>
<comment type="caution">
    <text evidence="7">The sequence shown here is derived from an EMBL/GenBank/DDBJ whole genome shotgun (WGS) entry which is preliminary data.</text>
</comment>
<evidence type="ECO:0000313" key="7">
    <source>
        <dbReference type="EMBL" id="OTN76473.1"/>
    </source>
</evidence>
<dbReference type="EMBL" id="NGKU01000001">
    <property type="protein sequence ID" value="OTN76473.1"/>
    <property type="molecule type" value="Genomic_DNA"/>
</dbReference>
<dbReference type="InterPro" id="IPR036890">
    <property type="entry name" value="HATPase_C_sf"/>
</dbReference>
<evidence type="ECO:0000256" key="1">
    <source>
        <dbReference type="ARBA" id="ARBA00000085"/>
    </source>
</evidence>
<proteinExistence type="predicted"/>
<feature type="transmembrane region" description="Helical" evidence="6">
    <location>
        <begin position="12"/>
        <end position="30"/>
    </location>
</feature>
<dbReference type="GO" id="GO:0000160">
    <property type="term" value="P:phosphorelay signal transduction system"/>
    <property type="evidence" value="ECO:0007669"/>
    <property type="project" value="UniProtKB-KW"/>
</dbReference>
<keyword evidence="6" id="KW-1133">Transmembrane helix</keyword>
<dbReference type="AlphaFoldDB" id="A0A242A786"/>
<evidence type="ECO:0000256" key="2">
    <source>
        <dbReference type="ARBA" id="ARBA00012438"/>
    </source>
</evidence>
<evidence type="ECO:0000256" key="3">
    <source>
        <dbReference type="ARBA" id="ARBA00022679"/>
    </source>
</evidence>
<reference evidence="7 8" key="1">
    <citation type="submission" date="2017-05" db="EMBL/GenBank/DDBJ databases">
        <title>The Genome Sequence of Enterococcus sp. 8G7_MSG3316.</title>
        <authorList>
            <consortium name="The Broad Institute Genomics Platform"/>
            <consortium name="The Broad Institute Genomic Center for Infectious Diseases"/>
            <person name="Earl A."/>
            <person name="Manson A."/>
            <person name="Schwartman J."/>
            <person name="Gilmore M."/>
            <person name="Abouelleil A."/>
            <person name="Cao P."/>
            <person name="Chapman S."/>
            <person name="Cusick C."/>
            <person name="Shea T."/>
            <person name="Young S."/>
            <person name="Neafsey D."/>
            <person name="Nusbaum C."/>
            <person name="Birren B."/>
        </authorList>
    </citation>
    <scope>NUCLEOTIDE SEQUENCE [LARGE SCALE GENOMIC DNA]</scope>
    <source>
        <strain evidence="7 8">8G7_MSG3316</strain>
    </source>
</reference>
<dbReference type="SUPFAM" id="SSF55874">
    <property type="entry name" value="ATPase domain of HSP90 chaperone/DNA topoisomerase II/histidine kinase"/>
    <property type="match status" value="1"/>
</dbReference>
<dbReference type="GO" id="GO:0004673">
    <property type="term" value="F:protein histidine kinase activity"/>
    <property type="evidence" value="ECO:0007669"/>
    <property type="project" value="UniProtKB-EC"/>
</dbReference>
<dbReference type="PANTHER" id="PTHR24421:SF10">
    <property type="entry name" value="NITRATE_NITRITE SENSOR PROTEIN NARQ"/>
    <property type="match status" value="1"/>
</dbReference>
<feature type="transmembrane region" description="Helical" evidence="6">
    <location>
        <begin position="206"/>
        <end position="226"/>
    </location>
</feature>
<feature type="transmembrane region" description="Helical" evidence="6">
    <location>
        <begin position="269"/>
        <end position="288"/>
    </location>
</feature>
<dbReference type="STRING" id="1834191.A5886_001550"/>
<dbReference type="SUPFAM" id="SSF50156">
    <property type="entry name" value="PDZ domain-like"/>
    <property type="match status" value="1"/>
</dbReference>